<evidence type="ECO:0000256" key="7">
    <source>
        <dbReference type="RuleBase" id="RU365101"/>
    </source>
</evidence>
<organism evidence="11 12">
    <name type="scientific">Trichobilharzia regenti</name>
    <name type="common">Nasal bird schistosome</name>
    <dbReference type="NCBI Taxonomy" id="157069"/>
    <lineage>
        <taxon>Eukaryota</taxon>
        <taxon>Metazoa</taxon>
        <taxon>Spiralia</taxon>
        <taxon>Lophotrochozoa</taxon>
        <taxon>Platyhelminthes</taxon>
        <taxon>Trematoda</taxon>
        <taxon>Digenea</taxon>
        <taxon>Strigeidida</taxon>
        <taxon>Schistosomatoidea</taxon>
        <taxon>Schistosomatidae</taxon>
        <taxon>Trichobilharzia</taxon>
    </lineage>
</organism>
<dbReference type="InterPro" id="IPR018521">
    <property type="entry name" value="TopoIB_AS"/>
</dbReference>
<feature type="region of interest" description="Disordered" evidence="9">
    <location>
        <begin position="68"/>
        <end position="146"/>
    </location>
</feature>
<dbReference type="InterPro" id="IPR014727">
    <property type="entry name" value="TopoI_cat_a/b-sub_euk"/>
</dbReference>
<dbReference type="GO" id="GO:0006265">
    <property type="term" value="P:DNA topological change"/>
    <property type="evidence" value="ECO:0007669"/>
    <property type="project" value="UniProtKB-UniRule"/>
</dbReference>
<accession>A0AA85K4Z4</accession>
<dbReference type="InterPro" id="IPR011010">
    <property type="entry name" value="DNA_brk_join_enz"/>
</dbReference>
<dbReference type="CDD" id="cd03488">
    <property type="entry name" value="Topoisomer_IB_N_htopoI_like"/>
    <property type="match status" value="1"/>
</dbReference>
<dbReference type="SUPFAM" id="SSF46596">
    <property type="entry name" value="Eukaryotic DNA topoisomerase I, dispensable insert domain"/>
    <property type="match status" value="1"/>
</dbReference>
<dbReference type="PANTHER" id="PTHR10290">
    <property type="entry name" value="DNA TOPOISOMERASE I"/>
    <property type="match status" value="1"/>
</dbReference>
<evidence type="ECO:0000256" key="8">
    <source>
        <dbReference type="SAM" id="Coils"/>
    </source>
</evidence>
<dbReference type="Pfam" id="PF01028">
    <property type="entry name" value="Topoisom_I"/>
    <property type="match status" value="1"/>
</dbReference>
<dbReference type="GO" id="GO:0005694">
    <property type="term" value="C:chromosome"/>
    <property type="evidence" value="ECO:0007669"/>
    <property type="project" value="InterPro"/>
</dbReference>
<dbReference type="GO" id="GO:0007059">
    <property type="term" value="P:chromosome segregation"/>
    <property type="evidence" value="ECO:0007669"/>
    <property type="project" value="TreeGrafter"/>
</dbReference>
<dbReference type="FunFam" id="1.10.10.41:FF:000001">
    <property type="entry name" value="DNA topoisomerase I"/>
    <property type="match status" value="1"/>
</dbReference>
<dbReference type="Pfam" id="PF14370">
    <property type="entry name" value="Topo_C_assoc"/>
    <property type="match status" value="1"/>
</dbReference>
<evidence type="ECO:0000259" key="10">
    <source>
        <dbReference type="SMART" id="SM00435"/>
    </source>
</evidence>
<comment type="function">
    <text evidence="7">Releases the supercoiling and torsional tension of DNA introduced during the DNA replication and transcription by transiently cleaving and rejoining one strand of the DNA duplex. Introduces a single-strand break via transesterification at the specific target site 5'-[CT]CCTTp site in duplex DNA. The scissile phosphodiester is attacked by the catalytic tyrosine of the enzyme, resulting in the formation of a DNA-(3'-phosphotyrosyl)-enzyme intermediate and the expulsion of a 5'-OH DNA strand. The free DNA strand then undergoes passage around the unbroken strand thus removing DNA supercoils. Finally, in the religation step, the DNA 5'-OH attacks the covalent intermediate to expel the active-site tyrosine and restore the DNA phosphodiester backbone.</text>
</comment>
<dbReference type="WBParaSite" id="TREG1_6160.7">
    <property type="protein sequence ID" value="TREG1_6160.7"/>
    <property type="gene ID" value="TREG1_6160"/>
</dbReference>
<dbReference type="GO" id="GO:0005730">
    <property type="term" value="C:nucleolus"/>
    <property type="evidence" value="ECO:0007669"/>
    <property type="project" value="TreeGrafter"/>
</dbReference>
<dbReference type="CDD" id="cd00659">
    <property type="entry name" value="Topo_IB_C"/>
    <property type="match status" value="1"/>
</dbReference>
<evidence type="ECO:0000256" key="2">
    <source>
        <dbReference type="ARBA" id="ARBA00006645"/>
    </source>
</evidence>
<dbReference type="PRINTS" id="PR00416">
    <property type="entry name" value="EUTPISMRASEI"/>
</dbReference>
<sequence length="736" mass="86443">MLTLFYLSSTALNDYQTFDFYQVYGKFLLDLVFFSSKMTGVLNNVSHIGNGTPNASIKVEAEEDIPLPEKLKRSRVQDSSSDDDIPLSDKLFRVSKKPKLEPPVSSQSRTRGHEEHRKDVKPANQKTKKEASSPSKGKKQEKPEEEVWRWWEEQKKDDGVKWRFLEHKGPLFAPPYERLPSSVHFHYDSKPMRLSDHAEEVAGFYARMLDHEYTTKDVFNHNFFRDWVKTMNEEERRTIKSLSKCDFREMHQYFLKLSEERKNRSKEEKQKAKEENLQIQNEYGYCILDGHKQRIGNFRIEPPGLFRGRGNHPKMGMLKKRIMPEDVIINCSKDSKVPAPPKGHRWKEVRHDNTVTWLACWTENIQNSFKYVMLNPSSRLKGEKDWKKYETARCLHKIIDKIRADYRADFKHKEMRIRQRAVALYFIDKLALRAGNEKDEDEADTVGCCSLRYEHIKLHEEYNGQPYVVEFDFLGKDSIRYQNAVSVPKRVFKNVKLFLKNKKENDDLFDRLNTTVLNQYLRELMEGLTAKVFRTYNASRTLEEQLEKLTNPDDPPHAKLLAYNRANRAVAVLCNHQRSVPKSFAKSMENLQKKIDAKREQISEITMEAKQIKADYKNHKQASKKAAYEKLKKRLASAKEALSKLQLQATDRDENKEIALSTSKLNYLDPRISVAWCKKYNVPVEKIFNRTQREKFQWAIDMATAEYKFLDVDSDRNTNKLKAVETDDEDMIDDED</sequence>
<dbReference type="Gene3D" id="1.10.10.41">
    <property type="entry name" value="Yeast DNA topoisomerase - domain 1"/>
    <property type="match status" value="1"/>
</dbReference>
<dbReference type="InterPro" id="IPR013034">
    <property type="entry name" value="DNA_topo_DNA_db_N_dom1"/>
</dbReference>
<feature type="coiled-coil region" evidence="8">
    <location>
        <begin position="255"/>
        <end position="282"/>
    </location>
</feature>
<dbReference type="PROSITE" id="PS00176">
    <property type="entry name" value="TOPO_IB_1"/>
    <property type="match status" value="1"/>
</dbReference>
<feature type="compositionally biased region" description="Basic and acidic residues" evidence="9">
    <location>
        <begin position="111"/>
        <end position="131"/>
    </location>
</feature>
<evidence type="ECO:0000313" key="11">
    <source>
        <dbReference type="Proteomes" id="UP000050795"/>
    </source>
</evidence>
<evidence type="ECO:0000256" key="6">
    <source>
        <dbReference type="PROSITE-ProRule" id="PRU01382"/>
    </source>
</evidence>
<proteinExistence type="inferred from homology"/>
<keyword evidence="8" id="KW-0175">Coiled coil</keyword>
<dbReference type="Gene3D" id="3.90.15.10">
    <property type="entry name" value="Topoisomerase I, Chain A, domain 3"/>
    <property type="match status" value="1"/>
</dbReference>
<dbReference type="AlphaFoldDB" id="A0AA85K4Z4"/>
<dbReference type="Pfam" id="PF02919">
    <property type="entry name" value="Topoisom_I_N"/>
    <property type="match status" value="1"/>
</dbReference>
<evidence type="ECO:0000256" key="3">
    <source>
        <dbReference type="ARBA" id="ARBA00023029"/>
    </source>
</evidence>
<evidence type="ECO:0000313" key="12">
    <source>
        <dbReference type="WBParaSite" id="TREG1_6160.7"/>
    </source>
</evidence>
<comment type="similarity">
    <text evidence="2 6 7">Belongs to the type IB topoisomerase family.</text>
</comment>
<dbReference type="SUPFAM" id="SSF56741">
    <property type="entry name" value="Eukaryotic DNA topoisomerase I, N-terminal DNA-binding fragment"/>
    <property type="match status" value="1"/>
</dbReference>
<dbReference type="SMART" id="SM00435">
    <property type="entry name" value="TOPEUc"/>
    <property type="match status" value="1"/>
</dbReference>
<dbReference type="Gene3D" id="2.170.11.10">
    <property type="entry name" value="DNA Topoisomerase I, domain 2"/>
    <property type="match status" value="1"/>
</dbReference>
<dbReference type="InterPro" id="IPR051062">
    <property type="entry name" value="Topoisomerase_IB"/>
</dbReference>
<dbReference type="InterPro" id="IPR036202">
    <property type="entry name" value="TopoI_DNA-bd_euk_N_sf"/>
</dbReference>
<dbReference type="InterPro" id="IPR014711">
    <property type="entry name" value="TopoI_cat_a-hlx-sub_euk"/>
</dbReference>
<dbReference type="PANTHER" id="PTHR10290:SF3">
    <property type="entry name" value="DNA TOPOISOMERASE 1"/>
    <property type="match status" value="1"/>
</dbReference>
<reference evidence="11" key="1">
    <citation type="submission" date="2022-06" db="EMBL/GenBank/DDBJ databases">
        <authorList>
            <person name="Berger JAMES D."/>
            <person name="Berger JAMES D."/>
        </authorList>
    </citation>
    <scope>NUCLEOTIDE SEQUENCE [LARGE SCALE GENOMIC DNA]</scope>
</reference>
<dbReference type="InterPro" id="IPR013030">
    <property type="entry name" value="DNA_topo_DNA_db_N_dom2"/>
</dbReference>
<reference evidence="12" key="2">
    <citation type="submission" date="2023-11" db="UniProtKB">
        <authorList>
            <consortium name="WormBaseParasite"/>
        </authorList>
    </citation>
    <scope>IDENTIFICATION</scope>
</reference>
<protein>
    <recommendedName>
        <fullName evidence="7">DNA topoisomerase I</fullName>
        <ecNumber evidence="7">5.6.2.1</ecNumber>
    </recommendedName>
    <alternativeName>
        <fullName evidence="7">DNA topoisomerase 1</fullName>
    </alternativeName>
</protein>
<dbReference type="InterPro" id="IPR008336">
    <property type="entry name" value="TopoI_DNA-bd_euk"/>
</dbReference>
<keyword evidence="5 6" id="KW-0413">Isomerase</keyword>
<dbReference type="InterPro" id="IPR025834">
    <property type="entry name" value="TopoI_C_dom"/>
</dbReference>
<keyword evidence="11" id="KW-1185">Reference proteome</keyword>
<dbReference type="InterPro" id="IPR001631">
    <property type="entry name" value="TopoI"/>
</dbReference>
<dbReference type="PROSITE" id="PS52038">
    <property type="entry name" value="TOPO_IB_2"/>
    <property type="match status" value="1"/>
</dbReference>
<dbReference type="SUPFAM" id="SSF56349">
    <property type="entry name" value="DNA breaking-rejoining enzymes"/>
    <property type="match status" value="1"/>
</dbReference>
<dbReference type="Gene3D" id="1.10.132.10">
    <property type="match status" value="1"/>
</dbReference>
<evidence type="ECO:0000256" key="4">
    <source>
        <dbReference type="ARBA" id="ARBA00023125"/>
    </source>
</evidence>
<dbReference type="FunFam" id="3.90.15.10:FF:000001">
    <property type="entry name" value="DNA topoisomerase I"/>
    <property type="match status" value="1"/>
</dbReference>
<keyword evidence="3 6" id="KW-0799">Topoisomerase</keyword>
<evidence type="ECO:0000256" key="1">
    <source>
        <dbReference type="ARBA" id="ARBA00000213"/>
    </source>
</evidence>
<dbReference type="InterPro" id="IPR013499">
    <property type="entry name" value="TopoI_euk"/>
</dbReference>
<dbReference type="InterPro" id="IPR048045">
    <property type="entry name" value="Topoisomer_I_DNA-bd"/>
</dbReference>
<feature type="coiled-coil region" evidence="8">
    <location>
        <begin position="588"/>
        <end position="648"/>
    </location>
</feature>
<feature type="domain" description="DNA topoisomerase I eukaryotic-type" evidence="10">
    <location>
        <begin position="305"/>
        <end position="681"/>
    </location>
</feature>
<dbReference type="FunFam" id="2.170.11.10:FF:000002">
    <property type="entry name" value="DNA topoisomerase I"/>
    <property type="match status" value="1"/>
</dbReference>
<dbReference type="GO" id="GO:0003677">
    <property type="term" value="F:DNA binding"/>
    <property type="evidence" value="ECO:0007669"/>
    <property type="project" value="UniProtKB-UniRule"/>
</dbReference>
<comment type="catalytic activity">
    <reaction evidence="1 6 7">
        <text>ATP-independent breakage of single-stranded DNA, followed by passage and rejoining.</text>
        <dbReference type="EC" id="5.6.2.1"/>
    </reaction>
</comment>
<dbReference type="GO" id="GO:0006260">
    <property type="term" value="P:DNA replication"/>
    <property type="evidence" value="ECO:0007669"/>
    <property type="project" value="TreeGrafter"/>
</dbReference>
<name>A0AA85K4Z4_TRIRE</name>
<evidence type="ECO:0000256" key="9">
    <source>
        <dbReference type="SAM" id="MobiDB-lite"/>
    </source>
</evidence>
<dbReference type="FunFam" id="1.10.132.10:FF:000001">
    <property type="entry name" value="DNA topoisomerase I"/>
    <property type="match status" value="1"/>
</dbReference>
<dbReference type="EC" id="5.6.2.1" evidence="7"/>
<keyword evidence="4 6" id="KW-0238">DNA-binding</keyword>
<feature type="active site" description="O-(3'-phospho-DNA)-tyrosine intermediate" evidence="6">
    <location>
        <position position="667"/>
    </location>
</feature>
<dbReference type="GO" id="GO:0003917">
    <property type="term" value="F:DNA topoisomerase type I (single strand cut, ATP-independent) activity"/>
    <property type="evidence" value="ECO:0007669"/>
    <property type="project" value="UniProtKB-UniRule"/>
</dbReference>
<evidence type="ECO:0000256" key="5">
    <source>
        <dbReference type="ARBA" id="ARBA00023235"/>
    </source>
</evidence>
<dbReference type="InterPro" id="IPR013500">
    <property type="entry name" value="TopoI_cat_euk"/>
</dbReference>
<dbReference type="Proteomes" id="UP000050795">
    <property type="component" value="Unassembled WGS sequence"/>
</dbReference>